<evidence type="ECO:0000313" key="1">
    <source>
        <dbReference type="EMBL" id="SCO87617.1"/>
    </source>
</evidence>
<protein>
    <submittedName>
        <fullName evidence="1">Uncharacterized protein</fullName>
    </submittedName>
</protein>
<evidence type="ECO:0000313" key="2">
    <source>
        <dbReference type="Proteomes" id="UP000219369"/>
    </source>
</evidence>
<dbReference type="Proteomes" id="UP000219369">
    <property type="component" value="Unassembled WGS sequence"/>
</dbReference>
<accession>A0A2H3TG84</accession>
<dbReference type="EMBL" id="FMJY01000007">
    <property type="protein sequence ID" value="SCO87617.1"/>
    <property type="molecule type" value="Genomic_DNA"/>
</dbReference>
<reference evidence="2" key="1">
    <citation type="submission" date="2016-09" db="EMBL/GenBank/DDBJ databases">
        <authorList>
            <person name="Guldener U."/>
        </authorList>
    </citation>
    <scope>NUCLEOTIDE SEQUENCE [LARGE SCALE GENOMIC DNA]</scope>
    <source>
        <strain evidence="2">V64-1</strain>
    </source>
</reference>
<sequence length="13" mass="1401">MLASAIRPITQAE</sequence>
<proteinExistence type="predicted"/>
<organism evidence="1 2">
    <name type="scientific">Fusarium oxysporum</name>
    <name type="common">Fusarium vascular wilt</name>
    <dbReference type="NCBI Taxonomy" id="5507"/>
    <lineage>
        <taxon>Eukaryota</taxon>
        <taxon>Fungi</taxon>
        <taxon>Dikarya</taxon>
        <taxon>Ascomycota</taxon>
        <taxon>Pezizomycotina</taxon>
        <taxon>Sordariomycetes</taxon>
        <taxon>Hypocreomycetidae</taxon>
        <taxon>Hypocreales</taxon>
        <taxon>Nectriaceae</taxon>
        <taxon>Fusarium</taxon>
        <taxon>Fusarium oxysporum species complex</taxon>
    </lineage>
</organism>
<gene>
    <name evidence="1" type="ORF">FRV6_11744</name>
</gene>
<name>A0A2H3TG84_FUSOX</name>